<keyword evidence="1" id="KW-1133">Transmembrane helix</keyword>
<dbReference type="InterPro" id="IPR012373">
    <property type="entry name" value="Ferrdict_sens_TM"/>
</dbReference>
<dbReference type="InterPro" id="IPR006860">
    <property type="entry name" value="FecR"/>
</dbReference>
<dbReference type="Proteomes" id="UP000635665">
    <property type="component" value="Unassembled WGS sequence"/>
</dbReference>
<dbReference type="Gene3D" id="3.55.50.30">
    <property type="match status" value="1"/>
</dbReference>
<name>A0ABS0TK53_9FLAO</name>
<keyword evidence="5" id="KW-1185">Reference proteome</keyword>
<evidence type="ECO:0000259" key="2">
    <source>
        <dbReference type="Pfam" id="PF04773"/>
    </source>
</evidence>
<dbReference type="PANTHER" id="PTHR30273:SF2">
    <property type="entry name" value="PROTEIN FECR"/>
    <property type="match status" value="1"/>
</dbReference>
<accession>A0ABS0TK53</accession>
<evidence type="ECO:0000256" key="1">
    <source>
        <dbReference type="SAM" id="Phobius"/>
    </source>
</evidence>
<evidence type="ECO:0000313" key="4">
    <source>
        <dbReference type="EMBL" id="MBI6121440.1"/>
    </source>
</evidence>
<feature type="transmembrane region" description="Helical" evidence="1">
    <location>
        <begin position="89"/>
        <end position="110"/>
    </location>
</feature>
<sequence>MNQKNYIKSLLFKFSRNRCSEEEIEQIISYFQKNPKEQALPEAKEVLKHIVLEKNERRKSKDKLYAEIEDRIYHQKTYSLPQRPKKQQVWFTSIAAIFITVLSGSLFLYLTKPKEVNQVPIAEDSIILEHEDGTLTGLSEKGNFQLTKPNGKVIGGQRGDLLVYNKHESASAKVEYNTLKTPNGKHFKVQLSDGSLVFMNAGSSLKYPVNFSRNGKREVFLIGEAFFKITKDQNRPFKVSAQNLEIGVLGTEFNVSAYPEDTTAAVVLVEGAVQLHTKQNKAEPSILKPGQLASTTKHIGDLKISEVDPSIYTSWMEGRMVFRNMSFEDILKKMERHFGVSIINKNKAIAKEKFNASFGQESILNILEYFKKTYGLEYTQECDKKFIINPKTNKMN</sequence>
<gene>
    <name evidence="4" type="ORF">I6U50_15570</name>
</gene>
<evidence type="ECO:0000313" key="5">
    <source>
        <dbReference type="Proteomes" id="UP000635665"/>
    </source>
</evidence>
<keyword evidence="1" id="KW-0812">Transmembrane</keyword>
<dbReference type="EMBL" id="JAEHNY010000020">
    <property type="protein sequence ID" value="MBI6121440.1"/>
    <property type="molecule type" value="Genomic_DNA"/>
</dbReference>
<dbReference type="InterPro" id="IPR032508">
    <property type="entry name" value="FecR_C"/>
</dbReference>
<dbReference type="Pfam" id="PF16344">
    <property type="entry name" value="FecR_C"/>
    <property type="match status" value="1"/>
</dbReference>
<evidence type="ECO:0000259" key="3">
    <source>
        <dbReference type="Pfam" id="PF16344"/>
    </source>
</evidence>
<feature type="domain" description="Protein FecR C-terminal" evidence="3">
    <location>
        <begin position="319"/>
        <end position="383"/>
    </location>
</feature>
<reference evidence="4 5" key="1">
    <citation type="submission" date="2020-12" db="EMBL/GenBank/DDBJ databases">
        <title>Salegentibacter orientalis sp. nov., isolated from costal sediment.</title>
        <authorList>
            <person name="Lian F.-B."/>
        </authorList>
    </citation>
    <scope>NUCLEOTIDE SEQUENCE [LARGE SCALE GENOMIC DNA]</scope>
    <source>
        <strain evidence="4 5">F60176</strain>
    </source>
</reference>
<comment type="caution">
    <text evidence="4">The sequence shown here is derived from an EMBL/GenBank/DDBJ whole genome shotgun (WGS) entry which is preliminary data.</text>
</comment>
<proteinExistence type="predicted"/>
<feature type="domain" description="FecR protein" evidence="2">
    <location>
        <begin position="178"/>
        <end position="274"/>
    </location>
</feature>
<dbReference type="Pfam" id="PF04773">
    <property type="entry name" value="FecR"/>
    <property type="match status" value="1"/>
</dbReference>
<dbReference type="PANTHER" id="PTHR30273">
    <property type="entry name" value="PERIPLASMIC SIGNAL SENSOR AND SIGMA FACTOR ACTIVATOR FECR-RELATED"/>
    <property type="match status" value="1"/>
</dbReference>
<dbReference type="Gene3D" id="2.60.120.1440">
    <property type="match status" value="1"/>
</dbReference>
<dbReference type="RefSeq" id="WP_198639529.1">
    <property type="nucleotide sequence ID" value="NZ_JAEHNY010000020.1"/>
</dbReference>
<keyword evidence="1" id="KW-0472">Membrane</keyword>
<protein>
    <submittedName>
        <fullName evidence="4">FecR domain-containing protein</fullName>
    </submittedName>
</protein>
<organism evidence="4 5">
    <name type="scientific">Salegentibacter maritimus</name>
    <dbReference type="NCBI Taxonomy" id="2794347"/>
    <lineage>
        <taxon>Bacteria</taxon>
        <taxon>Pseudomonadati</taxon>
        <taxon>Bacteroidota</taxon>
        <taxon>Flavobacteriia</taxon>
        <taxon>Flavobacteriales</taxon>
        <taxon>Flavobacteriaceae</taxon>
        <taxon>Salegentibacter</taxon>
    </lineage>
</organism>